<evidence type="ECO:0000259" key="2">
    <source>
        <dbReference type="Pfam" id="PF18961"/>
    </source>
</evidence>
<gene>
    <name evidence="4" type="ORF">FO440_04240</name>
</gene>
<keyword evidence="1" id="KW-0732">Signal</keyword>
<comment type="caution">
    <text evidence="4">The sequence shown here is derived from an EMBL/GenBank/DDBJ whole genome shotgun (WGS) entry which is preliminary data.</text>
</comment>
<evidence type="ECO:0000256" key="1">
    <source>
        <dbReference type="SAM" id="SignalP"/>
    </source>
</evidence>
<dbReference type="InterPro" id="IPR043757">
    <property type="entry name" value="DUF5703_N"/>
</dbReference>
<reference evidence="4 5" key="1">
    <citation type="submission" date="2019-07" db="EMBL/GenBank/DDBJ databases">
        <authorList>
            <person name="Huq M.A."/>
        </authorList>
    </citation>
    <scope>NUCLEOTIDE SEQUENCE [LARGE SCALE GENOMIC DNA]</scope>
    <source>
        <strain evidence="4 5">MAH-19</strain>
    </source>
</reference>
<feature type="domain" description="Glycosyl hydrolase family 95 catalytic" evidence="3">
    <location>
        <begin position="374"/>
        <end position="576"/>
    </location>
</feature>
<dbReference type="InterPro" id="IPR012341">
    <property type="entry name" value="6hp_glycosidase-like_sf"/>
</dbReference>
<sequence>MNRQFVPLLLSLFLIKTTLSQAQVRQPSATAMAASNNVEWHSLGNDENSSMPLGNGDIAANVWTEKNGDILLLIAKSNAWAETGNLLKIGRVRVKLSPNPFADSTGFTHVLRLESGMLELKRGNNKVWVWIDANHPVVHVQASLSGAGTLTAAAEIWRKTEAAADFSATGPDLAAIMAGDRQPKLKPDVIFPVKQNRIAWCHYNADSYYPYVLKQQHLESLISKYPDPLYQRCFGALMNGPGLVKQDDRTLKSAKAAKQLRLDIVALADTKTASPADWNKQVNTLTDAISKQDISSLRKAHEQWWANFWNRSWIHVTGTGDAQKVSQGYAMQRYMMAASSRGESAVKFNGGLFTVGHDMAEGVKQSAKEHNADFREWGESYWHQNNRLLYWPLVMTGDNDLLKPWFGMYLKRLDFAIARNRVYYQHGGASFPETMEFFGVPRMEDFGTNNPTNQIDSRWQRYHIQGTLEVIAEMLDQYDYYGDKAAVKESTVPFADAIITFYDKHWQRDAKGKIYMSPIQSLETYQLTAANPTPDIAGLMSVIPRLLALPHKLTTQQQRDNWSRVLRDLPPLPMGKTVRGKSPAFGEGDADGKTVILPSEKYGKTENSENPELYVAFPYRIYGVGKPNLELALNTFAARIFPQNTCWGQDGTQASILGLTNVAKKAAIAEFTNYGNQLFPWFWSTSHDWIPDFDNGGAGMITLQNMLMQCDGKRIQLTPAWPADWTADFKLHAPGNTTVAGHVEKGKLSNLQVIPAIRAKDVVVVASKE</sequence>
<evidence type="ECO:0000259" key="3">
    <source>
        <dbReference type="Pfam" id="PF22124"/>
    </source>
</evidence>
<dbReference type="OrthoDB" id="101302at2"/>
<dbReference type="EMBL" id="VLPK01000001">
    <property type="protein sequence ID" value="TSJ43410.1"/>
    <property type="molecule type" value="Genomic_DNA"/>
</dbReference>
<dbReference type="Gene3D" id="1.50.10.10">
    <property type="match status" value="1"/>
</dbReference>
<feature type="domain" description="DUF5703" evidence="2">
    <location>
        <begin position="40"/>
        <end position="314"/>
    </location>
</feature>
<feature type="chain" id="PRO_5021842836" evidence="1">
    <location>
        <begin position="23"/>
        <end position="769"/>
    </location>
</feature>
<dbReference type="SUPFAM" id="SSF48208">
    <property type="entry name" value="Six-hairpin glycosidases"/>
    <property type="match status" value="1"/>
</dbReference>
<protein>
    <submittedName>
        <fullName evidence="4">Uncharacterized protein</fullName>
    </submittedName>
</protein>
<keyword evidence="5" id="KW-1185">Reference proteome</keyword>
<dbReference type="InterPro" id="IPR008928">
    <property type="entry name" value="6-hairpin_glycosidase_sf"/>
</dbReference>
<dbReference type="InterPro" id="IPR054363">
    <property type="entry name" value="GH95_cat"/>
</dbReference>
<evidence type="ECO:0000313" key="5">
    <source>
        <dbReference type="Proteomes" id="UP000318733"/>
    </source>
</evidence>
<proteinExistence type="predicted"/>
<dbReference type="AlphaFoldDB" id="A0A556MTY8"/>
<dbReference type="Pfam" id="PF22124">
    <property type="entry name" value="Glyco_hydro_95_cat"/>
    <property type="match status" value="1"/>
</dbReference>
<feature type="signal peptide" evidence="1">
    <location>
        <begin position="1"/>
        <end position="22"/>
    </location>
</feature>
<evidence type="ECO:0000313" key="4">
    <source>
        <dbReference type="EMBL" id="TSJ43410.1"/>
    </source>
</evidence>
<name>A0A556MTY8_9SPHI</name>
<dbReference type="Proteomes" id="UP000318733">
    <property type="component" value="Unassembled WGS sequence"/>
</dbReference>
<organism evidence="4 5">
    <name type="scientific">Mucilaginibacter corticis</name>
    <dbReference type="NCBI Taxonomy" id="2597670"/>
    <lineage>
        <taxon>Bacteria</taxon>
        <taxon>Pseudomonadati</taxon>
        <taxon>Bacteroidota</taxon>
        <taxon>Sphingobacteriia</taxon>
        <taxon>Sphingobacteriales</taxon>
        <taxon>Sphingobacteriaceae</taxon>
        <taxon>Mucilaginibacter</taxon>
    </lineage>
</organism>
<accession>A0A556MTY8</accession>
<dbReference type="RefSeq" id="WP_144246975.1">
    <property type="nucleotide sequence ID" value="NZ_VLPK01000001.1"/>
</dbReference>
<dbReference type="Pfam" id="PF18961">
    <property type="entry name" value="DUF5703_N"/>
    <property type="match status" value="1"/>
</dbReference>
<dbReference type="GO" id="GO:0005975">
    <property type="term" value="P:carbohydrate metabolic process"/>
    <property type="evidence" value="ECO:0007669"/>
    <property type="project" value="InterPro"/>
</dbReference>